<sequence length="125" mass="13368">MNAKQLIASVSLLLAAGAAFAEPAELNFPKLNAAQKTELSREAVKAEVIRARNAGELELTEVTYPPLVNTSSTLTREQVKADVLAARANGELDLNEVNYPSFFDGRVQRPAQTLTASAKRSAAAQ</sequence>
<evidence type="ECO:0000313" key="3">
    <source>
        <dbReference type="Proteomes" id="UP000450676"/>
    </source>
</evidence>
<protein>
    <submittedName>
        <fullName evidence="2">DUF4148 domain-containing protein</fullName>
    </submittedName>
</protein>
<evidence type="ECO:0000256" key="1">
    <source>
        <dbReference type="SAM" id="SignalP"/>
    </source>
</evidence>
<accession>A0A7X4KPB7</accession>
<dbReference type="EMBL" id="WWCU01000031">
    <property type="protein sequence ID" value="MYN10047.1"/>
    <property type="molecule type" value="Genomic_DNA"/>
</dbReference>
<keyword evidence="1" id="KW-0732">Signal</keyword>
<feature type="chain" id="PRO_5031383518" evidence="1">
    <location>
        <begin position="22"/>
        <end position="125"/>
    </location>
</feature>
<proteinExistence type="predicted"/>
<name>A0A7X4KPB7_9BURK</name>
<evidence type="ECO:0000313" key="2">
    <source>
        <dbReference type="EMBL" id="MYN10047.1"/>
    </source>
</evidence>
<dbReference type="Proteomes" id="UP000450676">
    <property type="component" value="Unassembled WGS sequence"/>
</dbReference>
<organism evidence="2 3">
    <name type="scientific">Pseudoduganella aquatica</name>
    <dbReference type="NCBI Taxonomy" id="2660641"/>
    <lineage>
        <taxon>Bacteria</taxon>
        <taxon>Pseudomonadati</taxon>
        <taxon>Pseudomonadota</taxon>
        <taxon>Betaproteobacteria</taxon>
        <taxon>Burkholderiales</taxon>
        <taxon>Oxalobacteraceae</taxon>
        <taxon>Telluria group</taxon>
        <taxon>Pseudoduganella</taxon>
    </lineage>
</organism>
<keyword evidence="3" id="KW-1185">Reference proteome</keyword>
<comment type="caution">
    <text evidence="2">The sequence shown here is derived from an EMBL/GenBank/DDBJ whole genome shotgun (WGS) entry which is preliminary data.</text>
</comment>
<gene>
    <name evidence="2" type="ORF">GTP77_22250</name>
</gene>
<dbReference type="Pfam" id="PF13663">
    <property type="entry name" value="DUF4148"/>
    <property type="match status" value="2"/>
</dbReference>
<reference evidence="2 3" key="1">
    <citation type="submission" date="2019-12" db="EMBL/GenBank/DDBJ databases">
        <title>Novel species isolated from a subtropical stream in China.</title>
        <authorList>
            <person name="Lu H."/>
        </authorList>
    </citation>
    <scope>NUCLEOTIDE SEQUENCE [LARGE SCALE GENOMIC DNA]</scope>
    <source>
        <strain evidence="2 3">FT127W</strain>
    </source>
</reference>
<dbReference type="AlphaFoldDB" id="A0A7X4KPB7"/>
<feature type="signal peptide" evidence="1">
    <location>
        <begin position="1"/>
        <end position="21"/>
    </location>
</feature>
<dbReference type="RefSeq" id="WP_161074343.1">
    <property type="nucleotide sequence ID" value="NZ_WWCU01000031.1"/>
</dbReference>
<dbReference type="InterPro" id="IPR025421">
    <property type="entry name" value="DUF4148"/>
</dbReference>